<organism evidence="2 3">
    <name type="scientific">Kiloniella antarctica</name>
    <dbReference type="NCBI Taxonomy" id="1550907"/>
    <lineage>
        <taxon>Bacteria</taxon>
        <taxon>Pseudomonadati</taxon>
        <taxon>Pseudomonadota</taxon>
        <taxon>Alphaproteobacteria</taxon>
        <taxon>Rhodospirillales</taxon>
        <taxon>Kiloniellaceae</taxon>
        <taxon>Kiloniella</taxon>
    </lineage>
</organism>
<evidence type="ECO:0000313" key="2">
    <source>
        <dbReference type="EMBL" id="MFD2204786.1"/>
    </source>
</evidence>
<name>A0ABW5BHW6_9PROT</name>
<dbReference type="RefSeq" id="WP_380248714.1">
    <property type="nucleotide sequence ID" value="NZ_JBHUII010000001.1"/>
</dbReference>
<dbReference type="Pfam" id="PF13761">
    <property type="entry name" value="DUF4166"/>
    <property type="match status" value="1"/>
</dbReference>
<dbReference type="InterPro" id="IPR025311">
    <property type="entry name" value="DUF4166"/>
</dbReference>
<keyword evidence="3" id="KW-1185">Reference proteome</keyword>
<protein>
    <submittedName>
        <fullName evidence="2">DUF4166 domain-containing protein</fullName>
    </submittedName>
</protein>
<feature type="domain" description="DUF4166" evidence="1">
    <location>
        <begin position="51"/>
        <end position="231"/>
    </location>
</feature>
<accession>A0ABW5BHW6</accession>
<evidence type="ECO:0000259" key="1">
    <source>
        <dbReference type="Pfam" id="PF13761"/>
    </source>
</evidence>
<gene>
    <name evidence="2" type="ORF">ACFSKO_04160</name>
</gene>
<dbReference type="Proteomes" id="UP001597294">
    <property type="component" value="Unassembled WGS sequence"/>
</dbReference>
<proteinExistence type="predicted"/>
<evidence type="ECO:0000313" key="3">
    <source>
        <dbReference type="Proteomes" id="UP001597294"/>
    </source>
</evidence>
<comment type="caution">
    <text evidence="2">The sequence shown here is derived from an EMBL/GenBank/DDBJ whole genome shotgun (WGS) entry which is preliminary data.</text>
</comment>
<sequence>MPNKKQHRRTSPVDPIIVLESFPGPCLKPTRVQNDPLHIRALLGDAAWLRLRPAIRKRFGRDAKLGSTHIYRGKMDRIEATLLGLIMAQAARLIGTPMAWSRGKDVPCDVITFDDPDRAGGVVWERHYYFTPNKIQIAKTTKLVSQKEGLLECFGKHFGMKLRLLEEGGALHFISTSFYLQMFGKRIALPGLLSPGKLRVTHRDIGDNWFQFILEVCHPLFGKLAFQNGYFKEEEMKNATRA</sequence>
<dbReference type="EMBL" id="JBHUII010000001">
    <property type="protein sequence ID" value="MFD2204786.1"/>
    <property type="molecule type" value="Genomic_DNA"/>
</dbReference>
<reference evidence="3" key="1">
    <citation type="journal article" date="2019" name="Int. J. Syst. Evol. Microbiol.">
        <title>The Global Catalogue of Microorganisms (GCM) 10K type strain sequencing project: providing services to taxonomists for standard genome sequencing and annotation.</title>
        <authorList>
            <consortium name="The Broad Institute Genomics Platform"/>
            <consortium name="The Broad Institute Genome Sequencing Center for Infectious Disease"/>
            <person name="Wu L."/>
            <person name="Ma J."/>
        </authorList>
    </citation>
    <scope>NUCLEOTIDE SEQUENCE [LARGE SCALE GENOMIC DNA]</scope>
    <source>
        <strain evidence="3">CGMCC 4.7192</strain>
    </source>
</reference>